<comment type="caution">
    <text evidence="2">The sequence shown here is derived from an EMBL/GenBank/DDBJ whole genome shotgun (WGS) entry which is preliminary data.</text>
</comment>
<accession>W9GWE5</accession>
<proteinExistence type="predicted"/>
<feature type="compositionally biased region" description="Basic and acidic residues" evidence="1">
    <location>
        <begin position="13"/>
        <end position="23"/>
    </location>
</feature>
<protein>
    <submittedName>
        <fullName evidence="2">Uncharacterized protein</fullName>
    </submittedName>
</protein>
<name>W9GWE5_9PROT</name>
<dbReference type="RefSeq" id="WP_051513596.1">
    <property type="nucleotide sequence ID" value="NZ_AVFL01000036.1"/>
</dbReference>
<organism evidence="2 3">
    <name type="scientific">Skermanella stibiiresistens SB22</name>
    <dbReference type="NCBI Taxonomy" id="1385369"/>
    <lineage>
        <taxon>Bacteria</taxon>
        <taxon>Pseudomonadati</taxon>
        <taxon>Pseudomonadota</taxon>
        <taxon>Alphaproteobacteria</taxon>
        <taxon>Rhodospirillales</taxon>
        <taxon>Azospirillaceae</taxon>
        <taxon>Skermanella</taxon>
    </lineage>
</organism>
<feature type="region of interest" description="Disordered" evidence="1">
    <location>
        <begin position="1"/>
        <end position="72"/>
    </location>
</feature>
<dbReference type="Proteomes" id="UP000019486">
    <property type="component" value="Unassembled WGS sequence"/>
</dbReference>
<dbReference type="STRING" id="1385369.N825_25370"/>
<gene>
    <name evidence="2" type="ORF">N825_25370</name>
</gene>
<evidence type="ECO:0000313" key="2">
    <source>
        <dbReference type="EMBL" id="EWY36767.1"/>
    </source>
</evidence>
<dbReference type="EMBL" id="AVFL01000036">
    <property type="protein sequence ID" value="EWY36767.1"/>
    <property type="molecule type" value="Genomic_DNA"/>
</dbReference>
<feature type="compositionally biased region" description="Acidic residues" evidence="1">
    <location>
        <begin position="33"/>
        <end position="58"/>
    </location>
</feature>
<sequence length="162" mass="17208">MGKRFSFANLLGHKAEEDKKEDETGQDAGATTDGEEEDETSDDDKAEDGEDDDTEEEEKSTPAAKARTAERQRIGRILSSQAATGRLEQALHLALNTSLSPIQAIGILKTAPTAQTSTKPKGSPLADAMSRQPKVSLGADGDGGKLDDDDLAKQIAASARRR</sequence>
<reference evidence="2 3" key="1">
    <citation type="submission" date="2013-08" db="EMBL/GenBank/DDBJ databases">
        <title>The genome sequence of Skermanella stibiiresistens.</title>
        <authorList>
            <person name="Zhu W."/>
            <person name="Wang G."/>
        </authorList>
    </citation>
    <scope>NUCLEOTIDE SEQUENCE [LARGE SCALE GENOMIC DNA]</scope>
    <source>
        <strain evidence="2 3">SB22</strain>
    </source>
</reference>
<evidence type="ECO:0000313" key="3">
    <source>
        <dbReference type="Proteomes" id="UP000019486"/>
    </source>
</evidence>
<dbReference type="AlphaFoldDB" id="W9GWE5"/>
<evidence type="ECO:0000256" key="1">
    <source>
        <dbReference type="SAM" id="MobiDB-lite"/>
    </source>
</evidence>
<feature type="region of interest" description="Disordered" evidence="1">
    <location>
        <begin position="109"/>
        <end position="150"/>
    </location>
</feature>
<keyword evidence="3" id="KW-1185">Reference proteome</keyword>